<dbReference type="Proteomes" id="UP001528411">
    <property type="component" value="Unassembled WGS sequence"/>
</dbReference>
<dbReference type="EC" id="3.6.1.9" evidence="2"/>
<feature type="domain" description="NTP pyrophosphohydrolase MazG-like" evidence="1">
    <location>
        <begin position="39"/>
        <end position="112"/>
    </location>
</feature>
<proteinExistence type="predicted"/>
<evidence type="ECO:0000313" key="3">
    <source>
        <dbReference type="Proteomes" id="UP001528411"/>
    </source>
</evidence>
<dbReference type="RefSeq" id="WP_272180509.1">
    <property type="nucleotide sequence ID" value="NZ_JAQOMS010000002.1"/>
</dbReference>
<evidence type="ECO:0000313" key="2">
    <source>
        <dbReference type="EMBL" id="MDC2888967.1"/>
    </source>
</evidence>
<dbReference type="NCBIfam" id="TIGR00444">
    <property type="entry name" value="mazG"/>
    <property type="match status" value="1"/>
</dbReference>
<comment type="caution">
    <text evidence="2">The sequence shown here is derived from an EMBL/GenBank/DDBJ whole genome shotgun (WGS) entry which is preliminary data.</text>
</comment>
<organism evidence="2 3">
    <name type="scientific">Psychrosphaera algicola</name>
    <dbReference type="NCBI Taxonomy" id="3023714"/>
    <lineage>
        <taxon>Bacteria</taxon>
        <taxon>Pseudomonadati</taxon>
        <taxon>Pseudomonadota</taxon>
        <taxon>Gammaproteobacteria</taxon>
        <taxon>Alteromonadales</taxon>
        <taxon>Pseudoalteromonadaceae</taxon>
        <taxon>Psychrosphaera</taxon>
    </lineage>
</organism>
<dbReference type="PANTHER" id="PTHR30522">
    <property type="entry name" value="NUCLEOSIDE TRIPHOSPHATE PYROPHOSPHOHYDROLASE"/>
    <property type="match status" value="1"/>
</dbReference>
<dbReference type="CDD" id="cd11529">
    <property type="entry name" value="NTP-PPase_MazG_Cterm"/>
    <property type="match status" value="1"/>
</dbReference>
<accession>A0ABT5FEB8</accession>
<dbReference type="NCBIfam" id="NF007113">
    <property type="entry name" value="PRK09562.1"/>
    <property type="match status" value="1"/>
</dbReference>
<dbReference type="InterPro" id="IPR004518">
    <property type="entry name" value="MazG-like_dom"/>
</dbReference>
<reference evidence="2 3" key="1">
    <citation type="submission" date="2023-01" db="EMBL/GenBank/DDBJ databases">
        <title>Psychrosphaera sp. nov., isolated from marine algae.</title>
        <authorList>
            <person name="Bayburt H."/>
            <person name="Choi B.J."/>
            <person name="Kim J.M."/>
            <person name="Choi D.G."/>
            <person name="Jeon C.O."/>
        </authorList>
    </citation>
    <scope>NUCLEOTIDE SEQUENCE [LARGE SCALE GENOMIC DNA]</scope>
    <source>
        <strain evidence="2 3">G1-22</strain>
    </source>
</reference>
<evidence type="ECO:0000259" key="1">
    <source>
        <dbReference type="Pfam" id="PF03819"/>
    </source>
</evidence>
<dbReference type="InterPro" id="IPR048015">
    <property type="entry name" value="NTP-PPase_MazG-like_N"/>
</dbReference>
<feature type="domain" description="NTP pyrophosphohydrolase MazG-like" evidence="1">
    <location>
        <begin position="182"/>
        <end position="242"/>
    </location>
</feature>
<dbReference type="EMBL" id="JAQOMS010000002">
    <property type="protein sequence ID" value="MDC2888967.1"/>
    <property type="molecule type" value="Genomic_DNA"/>
</dbReference>
<keyword evidence="2" id="KW-0378">Hydrolase</keyword>
<protein>
    <submittedName>
        <fullName evidence="2">Nucleoside triphosphate pyrophosphohydrolase</fullName>
        <ecNumber evidence="2">3.6.1.9</ecNumber>
    </submittedName>
</protein>
<dbReference type="GO" id="GO:0047429">
    <property type="term" value="F:nucleoside triphosphate diphosphatase activity"/>
    <property type="evidence" value="ECO:0007669"/>
    <property type="project" value="UniProtKB-EC"/>
</dbReference>
<dbReference type="SUPFAM" id="SSF101386">
    <property type="entry name" value="all-alpha NTP pyrophosphatases"/>
    <property type="match status" value="2"/>
</dbReference>
<name>A0ABT5FEB8_9GAMM</name>
<dbReference type="PANTHER" id="PTHR30522:SF0">
    <property type="entry name" value="NUCLEOSIDE TRIPHOSPHATE PYROPHOSPHOHYDROLASE"/>
    <property type="match status" value="1"/>
</dbReference>
<dbReference type="Gene3D" id="1.10.287.1080">
    <property type="entry name" value="MazG-like"/>
    <property type="match status" value="2"/>
</dbReference>
<dbReference type="CDD" id="cd11528">
    <property type="entry name" value="NTP-PPase_MazG_Nterm"/>
    <property type="match status" value="1"/>
</dbReference>
<dbReference type="Pfam" id="PF03819">
    <property type="entry name" value="MazG"/>
    <property type="match status" value="2"/>
</dbReference>
<dbReference type="InterPro" id="IPR011551">
    <property type="entry name" value="NTP_PyrPHydrolase_MazG"/>
</dbReference>
<gene>
    <name evidence="2" type="primary">mazG</name>
    <name evidence="2" type="ORF">PN838_09505</name>
</gene>
<sequence>MQWQDRINALDNLDGIDKLVEIMAMLRDPENGCPWDLKQTFKSIVPYTIEEAYEVADAIEKLDFNEVKKELGDLLFQVVFYGQLGTEQQMFGISQIADSMSDKLISRHPHVFANTSFASDDEINANWEKTKSEERTATDPKNVSALDDIPIALPALSRAYKIQKRASSVGFDWPDVNGAIDKVFEEIDEVQHEIKQGKVDKDKLADELGDLYFALTNVTRHLGFKPEDVVRLANNKFDRRFRDVERQVTAANKNMTNMTLEELDALWEMAKANTAK</sequence>
<dbReference type="InterPro" id="IPR048011">
    <property type="entry name" value="NTP-PPase_MazG-like_C"/>
</dbReference>
<keyword evidence="3" id="KW-1185">Reference proteome</keyword>